<dbReference type="KEGG" id="vg:1258976"/>
<accession>Q855I2</accession>
<dbReference type="OrthoDB" id="22320at10239"/>
<evidence type="ECO:0000313" key="1">
    <source>
        <dbReference type="EMBL" id="AAN12426.1"/>
    </source>
</evidence>
<organism evidence="1 2">
    <name type="scientific">Mycobacterium virus Che8</name>
    <dbReference type="NCBI Taxonomy" id="205868"/>
    <lineage>
        <taxon>Viruses</taxon>
        <taxon>Duplodnaviria</taxon>
        <taxon>Heunggongvirae</taxon>
        <taxon>Uroviricota</taxon>
        <taxon>Caudoviricetes</taxon>
        <taxon>Gracegardnervirinae</taxon>
        <taxon>Cheoctovirus</taxon>
        <taxon>Cheoctovirus che8</taxon>
    </lineage>
</organism>
<proteinExistence type="predicted"/>
<dbReference type="GeneID" id="1258976"/>
<sequence length="69" mass="7602">MIPGASSRQELILAELERANATIRRHDAVVTIEDDGDVFSYVDPEKLPADFLEYYSSLSAAVYALGAIR</sequence>
<gene>
    <name evidence="1" type="primary">28</name>
    <name evidence="1" type="ORF">PBI_CHE8_28</name>
</gene>
<evidence type="ECO:0000313" key="2">
    <source>
        <dbReference type="Proteomes" id="UP000050720"/>
    </source>
</evidence>
<protein>
    <submittedName>
        <fullName evidence="1">Uncharacterized protein</fullName>
    </submittedName>
</protein>
<dbReference type="RefSeq" id="NP_817366.1">
    <property type="nucleotide sequence ID" value="NC_004680.1"/>
</dbReference>
<name>Q855I2_9CAUD</name>
<dbReference type="EMBL" id="AY129330">
    <property type="protein sequence ID" value="AAN12426.1"/>
    <property type="molecule type" value="Genomic_DNA"/>
</dbReference>
<reference evidence="1 2" key="1">
    <citation type="journal article" date="2003" name="Cell">
        <title>Origins of highly mosaic mycobacteriophage genomes.</title>
        <authorList>
            <person name="Pedulla M.L."/>
            <person name="Ford M.E."/>
            <person name="Houtz J.M."/>
            <person name="Karthikeyan T."/>
            <person name="Wadsworth C."/>
            <person name="Lewis J.A."/>
            <person name="Jacobs-Sera D."/>
            <person name="Falbo J."/>
            <person name="Gross J."/>
            <person name="Pannunzio N.R."/>
            <person name="Brucker W."/>
            <person name="Kumar V."/>
            <person name="Kandasamy J."/>
            <person name="Keenan L."/>
            <person name="Bardarov S."/>
            <person name="Kriakov J."/>
            <person name="Lawrence J.G."/>
            <person name="Jacobs W.R. Jr."/>
            <person name="Hendrix R.W."/>
            <person name="Hatfull G.F."/>
        </authorList>
    </citation>
    <scope>NUCLEOTIDE SEQUENCE [LARGE SCALE GENOMIC DNA]</scope>
</reference>
<keyword evidence="2" id="KW-1185">Reference proteome</keyword>
<dbReference type="Proteomes" id="UP000050720">
    <property type="component" value="Segment"/>
</dbReference>